<dbReference type="GO" id="GO:0003951">
    <property type="term" value="F:NAD+ kinase activity"/>
    <property type="evidence" value="ECO:0007669"/>
    <property type="project" value="UniProtKB-UniRule"/>
</dbReference>
<feature type="binding site" evidence="6">
    <location>
        <begin position="55"/>
        <end position="56"/>
    </location>
    <ligand>
        <name>NAD(+)</name>
        <dbReference type="ChEBI" id="CHEBI:57540"/>
    </ligand>
</feature>
<feature type="binding site" evidence="6">
    <location>
        <begin position="168"/>
        <end position="173"/>
    </location>
    <ligand>
        <name>NAD(+)</name>
        <dbReference type="ChEBI" id="CHEBI:57540"/>
    </ligand>
</feature>
<name>A0A926ES47_9FIRM</name>
<feature type="binding site" evidence="6">
    <location>
        <position position="157"/>
    </location>
    <ligand>
        <name>NAD(+)</name>
        <dbReference type="ChEBI" id="CHEBI:57540"/>
    </ligand>
</feature>
<dbReference type="InterPro" id="IPR002504">
    <property type="entry name" value="NADK"/>
</dbReference>
<keyword evidence="8" id="KW-1185">Reference proteome</keyword>
<dbReference type="Gene3D" id="2.60.200.30">
    <property type="entry name" value="Probable inorganic polyphosphate/atp-NAD kinase, domain 2"/>
    <property type="match status" value="1"/>
</dbReference>
<dbReference type="SUPFAM" id="SSF111331">
    <property type="entry name" value="NAD kinase/diacylglycerol kinase-like"/>
    <property type="match status" value="1"/>
</dbReference>
<comment type="function">
    <text evidence="6">Involved in the regulation of the intracellular balance of NAD and NADP, and is a key enzyme in the biosynthesis of NADP. Catalyzes specifically the phosphorylation on 2'-hydroxyl of the adenosine moiety of NAD to yield NADP.</text>
</comment>
<keyword evidence="6" id="KW-0067">ATP-binding</keyword>
<dbReference type="InterPro" id="IPR017438">
    <property type="entry name" value="ATP-NAD_kinase_N"/>
</dbReference>
<feature type="binding site" evidence="6">
    <location>
        <position position="60"/>
    </location>
    <ligand>
        <name>NAD(+)</name>
        <dbReference type="ChEBI" id="CHEBI:57540"/>
    </ligand>
</feature>
<dbReference type="GO" id="GO:0005524">
    <property type="term" value="F:ATP binding"/>
    <property type="evidence" value="ECO:0007669"/>
    <property type="project" value="UniProtKB-KW"/>
</dbReference>
<dbReference type="EMBL" id="JACRTG010000026">
    <property type="protein sequence ID" value="MBC8588753.1"/>
    <property type="molecule type" value="Genomic_DNA"/>
</dbReference>
<comment type="caution">
    <text evidence="7">The sequence shown here is derived from an EMBL/GenBank/DDBJ whole genome shotgun (WGS) entry which is preliminary data.</text>
</comment>
<dbReference type="GO" id="GO:0051287">
    <property type="term" value="F:NAD binding"/>
    <property type="evidence" value="ECO:0007669"/>
    <property type="project" value="UniProtKB-ARBA"/>
</dbReference>
<accession>A0A926ES47</accession>
<keyword evidence="6" id="KW-0547">Nucleotide-binding</keyword>
<feature type="binding site" evidence="6">
    <location>
        <position position="138"/>
    </location>
    <ligand>
        <name>NAD(+)</name>
        <dbReference type="ChEBI" id="CHEBI:57540"/>
    </ligand>
</feature>
<protein>
    <recommendedName>
        <fullName evidence="6">NAD kinase</fullName>
        <ecNumber evidence="6">2.7.1.23</ecNumber>
    </recommendedName>
    <alternativeName>
        <fullName evidence="6">ATP-dependent NAD kinase</fullName>
    </alternativeName>
</protein>
<gene>
    <name evidence="6" type="primary">nadK</name>
    <name evidence="7" type="ORF">H8707_11045</name>
</gene>
<evidence type="ECO:0000256" key="6">
    <source>
        <dbReference type="HAMAP-Rule" id="MF_00361"/>
    </source>
</evidence>
<keyword evidence="3 6" id="KW-0521">NADP</keyword>
<evidence type="ECO:0000256" key="3">
    <source>
        <dbReference type="ARBA" id="ARBA00022857"/>
    </source>
</evidence>
<dbReference type="InterPro" id="IPR017437">
    <property type="entry name" value="ATP-NAD_kinase_PpnK-typ_C"/>
</dbReference>
<dbReference type="AlphaFoldDB" id="A0A926ES47"/>
<dbReference type="EC" id="2.7.1.23" evidence="6"/>
<dbReference type="Pfam" id="PF20143">
    <property type="entry name" value="NAD_kinase_C"/>
    <property type="match status" value="1"/>
</dbReference>
<dbReference type="HAMAP" id="MF_00361">
    <property type="entry name" value="NAD_kinase"/>
    <property type="match status" value="1"/>
</dbReference>
<dbReference type="GO" id="GO:0019674">
    <property type="term" value="P:NAD+ metabolic process"/>
    <property type="evidence" value="ECO:0007669"/>
    <property type="project" value="InterPro"/>
</dbReference>
<keyword evidence="1 6" id="KW-0808">Transferase</keyword>
<dbReference type="GO" id="GO:0046872">
    <property type="term" value="F:metal ion binding"/>
    <property type="evidence" value="ECO:0007669"/>
    <property type="project" value="UniProtKB-UniRule"/>
</dbReference>
<sequence>MEDAILKRIINIISNKNYHSRNTTVKLKQKFENKGFIVSETYSHNAELNICVGGDGGFLRAVHRNKFPTIPFIGINTGHLGFFQEILPENIDDFITKYINKDYKVEEMTLVKAEIVTNQKSYFLTGVNEIVIKGIKSKVVHLEIFIDENHLERFSGDGIIISTPSGSTAYNFSSGGSIVYPSIESLQITPLAPINSKAFRSLLNSAIIPGDLVILVKPELRYENSLLVVNDGMEFKYNNIKRIELKMSENKIYKLNFSKDTYWNNLKSKFL</sequence>
<reference evidence="7" key="1">
    <citation type="submission" date="2020-08" db="EMBL/GenBank/DDBJ databases">
        <title>Genome public.</title>
        <authorList>
            <person name="Liu C."/>
            <person name="Sun Q."/>
        </authorList>
    </citation>
    <scope>NUCLEOTIDE SEQUENCE</scope>
    <source>
        <strain evidence="7">BX21</strain>
    </source>
</reference>
<comment type="caution">
    <text evidence="6">Lacks conserved residue(s) required for the propagation of feature annotation.</text>
</comment>
<comment type="cofactor">
    <cofactor evidence="6">
        <name>a divalent metal cation</name>
        <dbReference type="ChEBI" id="CHEBI:60240"/>
    </cofactor>
</comment>
<evidence type="ECO:0000256" key="1">
    <source>
        <dbReference type="ARBA" id="ARBA00022679"/>
    </source>
</evidence>
<dbReference type="Pfam" id="PF01513">
    <property type="entry name" value="NAD_kinase"/>
    <property type="match status" value="1"/>
</dbReference>
<dbReference type="Gene3D" id="3.40.50.10330">
    <property type="entry name" value="Probable inorganic polyphosphate/atp-NAD kinase, domain 1"/>
    <property type="match status" value="1"/>
</dbReference>
<comment type="catalytic activity">
    <reaction evidence="5 6">
        <text>NAD(+) + ATP = ADP + NADP(+) + H(+)</text>
        <dbReference type="Rhea" id="RHEA:18629"/>
        <dbReference type="ChEBI" id="CHEBI:15378"/>
        <dbReference type="ChEBI" id="CHEBI:30616"/>
        <dbReference type="ChEBI" id="CHEBI:57540"/>
        <dbReference type="ChEBI" id="CHEBI:58349"/>
        <dbReference type="ChEBI" id="CHEBI:456216"/>
        <dbReference type="EC" id="2.7.1.23"/>
    </reaction>
</comment>
<organism evidence="7 8">
    <name type="scientific">Paratissierella segnis</name>
    <dbReference type="NCBI Taxonomy" id="2763679"/>
    <lineage>
        <taxon>Bacteria</taxon>
        <taxon>Bacillati</taxon>
        <taxon>Bacillota</taxon>
        <taxon>Tissierellia</taxon>
        <taxon>Tissierellales</taxon>
        <taxon>Tissierellaceae</taxon>
        <taxon>Paratissierella</taxon>
    </lineage>
</organism>
<keyword evidence="4 6" id="KW-0520">NAD</keyword>
<keyword evidence="2 6" id="KW-0418">Kinase</keyword>
<evidence type="ECO:0000313" key="8">
    <source>
        <dbReference type="Proteomes" id="UP000601171"/>
    </source>
</evidence>
<evidence type="ECO:0000256" key="5">
    <source>
        <dbReference type="ARBA" id="ARBA00047925"/>
    </source>
</evidence>
<evidence type="ECO:0000256" key="4">
    <source>
        <dbReference type="ARBA" id="ARBA00023027"/>
    </source>
</evidence>
<dbReference type="InterPro" id="IPR016064">
    <property type="entry name" value="NAD/diacylglycerol_kinase_sf"/>
</dbReference>
<evidence type="ECO:0000256" key="2">
    <source>
        <dbReference type="ARBA" id="ARBA00022777"/>
    </source>
</evidence>
<proteinExistence type="inferred from homology"/>
<dbReference type="PANTHER" id="PTHR20275">
    <property type="entry name" value="NAD KINASE"/>
    <property type="match status" value="1"/>
</dbReference>
<evidence type="ECO:0000313" key="7">
    <source>
        <dbReference type="EMBL" id="MBC8588753.1"/>
    </source>
</evidence>
<dbReference type="Proteomes" id="UP000601171">
    <property type="component" value="Unassembled WGS sequence"/>
</dbReference>
<feature type="binding site" evidence="6">
    <location>
        <position position="192"/>
    </location>
    <ligand>
        <name>NAD(+)</name>
        <dbReference type="ChEBI" id="CHEBI:57540"/>
    </ligand>
</feature>
<dbReference type="GO" id="GO:0005737">
    <property type="term" value="C:cytoplasm"/>
    <property type="evidence" value="ECO:0007669"/>
    <property type="project" value="UniProtKB-SubCell"/>
</dbReference>
<dbReference type="GO" id="GO:0006741">
    <property type="term" value="P:NADP+ biosynthetic process"/>
    <property type="evidence" value="ECO:0007669"/>
    <property type="project" value="UniProtKB-UniRule"/>
</dbReference>
<feature type="binding site" evidence="6">
    <location>
        <begin position="128"/>
        <end position="129"/>
    </location>
    <ligand>
        <name>NAD(+)</name>
        <dbReference type="ChEBI" id="CHEBI:57540"/>
    </ligand>
</feature>
<comment type="subcellular location">
    <subcellularLocation>
        <location evidence="6">Cytoplasm</location>
    </subcellularLocation>
</comment>
<dbReference type="PANTHER" id="PTHR20275:SF0">
    <property type="entry name" value="NAD KINASE"/>
    <property type="match status" value="1"/>
</dbReference>
<keyword evidence="6" id="KW-0963">Cytoplasm</keyword>
<feature type="active site" description="Proton acceptor" evidence="6">
    <location>
        <position position="55"/>
    </location>
</feature>
<comment type="similarity">
    <text evidence="6">Belongs to the NAD kinase family.</text>
</comment>